<keyword evidence="5 13" id="KW-0812">Transmembrane</keyword>
<keyword evidence="7" id="KW-0915">Sodium</keyword>
<dbReference type="PROSITE" id="PS50283">
    <property type="entry name" value="NA_SOLUT_SYMP_3"/>
    <property type="match status" value="2"/>
</dbReference>
<feature type="transmembrane region" description="Helical" evidence="13">
    <location>
        <begin position="330"/>
        <end position="355"/>
    </location>
</feature>
<keyword evidence="4" id="KW-1003">Cell membrane</keyword>
<dbReference type="GO" id="GO:0005886">
    <property type="term" value="C:plasma membrane"/>
    <property type="evidence" value="ECO:0007669"/>
    <property type="project" value="UniProtKB-SubCell"/>
</dbReference>
<evidence type="ECO:0000256" key="7">
    <source>
        <dbReference type="ARBA" id="ARBA00023053"/>
    </source>
</evidence>
<evidence type="ECO:0000313" key="14">
    <source>
        <dbReference type="EMBL" id="KAJ9575563.1"/>
    </source>
</evidence>
<comment type="subcellular location">
    <subcellularLocation>
        <location evidence="1">Cell membrane</location>
        <topology evidence="1">Multi-pass membrane protein</topology>
    </subcellularLocation>
</comment>
<feature type="transmembrane region" description="Helical" evidence="13">
    <location>
        <begin position="245"/>
        <end position="264"/>
    </location>
</feature>
<dbReference type="EMBL" id="JASPKZ010009829">
    <property type="protein sequence ID" value="KAJ9575563.1"/>
    <property type="molecule type" value="Genomic_DNA"/>
</dbReference>
<dbReference type="GO" id="GO:0015293">
    <property type="term" value="F:symporter activity"/>
    <property type="evidence" value="ECO:0007669"/>
    <property type="project" value="TreeGrafter"/>
</dbReference>
<dbReference type="PROSITE" id="PS00456">
    <property type="entry name" value="NA_SOLUT_SYMP_1"/>
    <property type="match status" value="1"/>
</dbReference>
<gene>
    <name evidence="14" type="ORF">L9F63_007571</name>
</gene>
<protein>
    <recommendedName>
        <fullName evidence="16">Sodium-coupled monocarboxylate transporter 1</fullName>
    </recommendedName>
</protein>
<evidence type="ECO:0000256" key="8">
    <source>
        <dbReference type="ARBA" id="ARBA00023065"/>
    </source>
</evidence>
<evidence type="ECO:0000256" key="10">
    <source>
        <dbReference type="ARBA" id="ARBA00023180"/>
    </source>
</evidence>
<dbReference type="NCBIfam" id="TIGR00813">
    <property type="entry name" value="sss"/>
    <property type="match status" value="2"/>
</dbReference>
<evidence type="ECO:0000256" key="11">
    <source>
        <dbReference type="ARBA" id="ARBA00023201"/>
    </source>
</evidence>
<feature type="transmembrane region" description="Helical" evidence="13">
    <location>
        <begin position="514"/>
        <end position="535"/>
    </location>
</feature>
<feature type="transmembrane region" description="Helical" evidence="13">
    <location>
        <begin position="448"/>
        <end position="470"/>
    </location>
</feature>
<evidence type="ECO:0000256" key="4">
    <source>
        <dbReference type="ARBA" id="ARBA00022475"/>
    </source>
</evidence>
<evidence type="ECO:0000256" key="13">
    <source>
        <dbReference type="SAM" id="Phobius"/>
    </source>
</evidence>
<proteinExistence type="inferred from homology"/>
<name>A0AAD8E377_DIPPU</name>
<feature type="transmembrane region" description="Helical" evidence="13">
    <location>
        <begin position="89"/>
        <end position="113"/>
    </location>
</feature>
<dbReference type="CDD" id="cd11492">
    <property type="entry name" value="SLC5sbd_NIS-SMVT"/>
    <property type="match status" value="1"/>
</dbReference>
<evidence type="ECO:0008006" key="16">
    <source>
        <dbReference type="Google" id="ProtNLM"/>
    </source>
</evidence>
<evidence type="ECO:0000256" key="6">
    <source>
        <dbReference type="ARBA" id="ARBA00022989"/>
    </source>
</evidence>
<feature type="transmembrane region" description="Helical" evidence="13">
    <location>
        <begin position="669"/>
        <end position="694"/>
    </location>
</feature>
<keyword evidence="11" id="KW-0739">Sodium transport</keyword>
<feature type="transmembrane region" description="Helical" evidence="13">
    <location>
        <begin position="832"/>
        <end position="854"/>
    </location>
</feature>
<evidence type="ECO:0000256" key="5">
    <source>
        <dbReference type="ARBA" id="ARBA00022692"/>
    </source>
</evidence>
<keyword evidence="3" id="KW-0813">Transport</keyword>
<feature type="transmembrane region" description="Helical" evidence="13">
    <location>
        <begin position="285"/>
        <end position="310"/>
    </location>
</feature>
<evidence type="ECO:0000256" key="3">
    <source>
        <dbReference type="ARBA" id="ARBA00022448"/>
    </source>
</evidence>
<feature type="transmembrane region" description="Helical" evidence="13">
    <location>
        <begin position="774"/>
        <end position="793"/>
    </location>
</feature>
<feature type="transmembrane region" description="Helical" evidence="13">
    <location>
        <begin position="390"/>
        <end position="409"/>
    </location>
</feature>
<reference evidence="14" key="1">
    <citation type="journal article" date="2023" name="IScience">
        <title>Live-bearing cockroach genome reveals convergent evolutionary mechanisms linked to viviparity in insects and beyond.</title>
        <authorList>
            <person name="Fouks B."/>
            <person name="Harrison M.C."/>
            <person name="Mikhailova A.A."/>
            <person name="Marchal E."/>
            <person name="English S."/>
            <person name="Carruthers M."/>
            <person name="Jennings E.C."/>
            <person name="Chiamaka E.L."/>
            <person name="Frigard R.A."/>
            <person name="Pippel M."/>
            <person name="Attardo G.M."/>
            <person name="Benoit J.B."/>
            <person name="Bornberg-Bauer E."/>
            <person name="Tobe S.S."/>
        </authorList>
    </citation>
    <scope>NUCLEOTIDE SEQUENCE</scope>
    <source>
        <strain evidence="14">Stay&amp;Tobe</strain>
    </source>
</reference>
<dbReference type="Pfam" id="PF00474">
    <property type="entry name" value="SSF"/>
    <property type="match status" value="2"/>
</dbReference>
<dbReference type="Proteomes" id="UP001233999">
    <property type="component" value="Unassembled WGS sequence"/>
</dbReference>
<comment type="catalytic activity">
    <reaction evidence="12">
        <text>iodide(out) + 2 Na(+)(out) = iodide(in) + 2 Na(+)(in)</text>
        <dbReference type="Rhea" id="RHEA:71207"/>
        <dbReference type="ChEBI" id="CHEBI:16382"/>
        <dbReference type="ChEBI" id="CHEBI:29101"/>
    </reaction>
</comment>
<feature type="transmembrane region" description="Helical" evidence="13">
    <location>
        <begin position="199"/>
        <end position="225"/>
    </location>
</feature>
<dbReference type="Gene3D" id="1.20.1730.10">
    <property type="entry name" value="Sodium/glucose cotransporter"/>
    <property type="match status" value="2"/>
</dbReference>
<keyword evidence="9 13" id="KW-0472">Membrane</keyword>
<dbReference type="GO" id="GO:0006814">
    <property type="term" value="P:sodium ion transport"/>
    <property type="evidence" value="ECO:0007669"/>
    <property type="project" value="UniProtKB-KW"/>
</dbReference>
<dbReference type="InterPro" id="IPR051163">
    <property type="entry name" value="Sodium:Solute_Symporter_SSF"/>
</dbReference>
<keyword evidence="15" id="KW-1185">Reference proteome</keyword>
<feature type="transmembrane region" description="Helical" evidence="13">
    <location>
        <begin position="629"/>
        <end position="648"/>
    </location>
</feature>
<evidence type="ECO:0000256" key="2">
    <source>
        <dbReference type="ARBA" id="ARBA00006434"/>
    </source>
</evidence>
<comment type="similarity">
    <text evidence="2">Belongs to the sodium:solute symporter (SSF) (TC 2.A.21) family.</text>
</comment>
<comment type="caution">
    <text evidence="14">The sequence shown here is derived from an EMBL/GenBank/DDBJ whole genome shotgun (WGS) entry which is preliminary data.</text>
</comment>
<dbReference type="PANTHER" id="PTHR42985:SF21">
    <property type="entry name" value="SODIUM-DEPENDENT MULTIVITAMIN TRANSPORTER-LIKE PROTEIN"/>
    <property type="match status" value="1"/>
</dbReference>
<feature type="transmembrane region" description="Helical" evidence="13">
    <location>
        <begin position="729"/>
        <end position="754"/>
    </location>
</feature>
<dbReference type="PANTHER" id="PTHR42985">
    <property type="entry name" value="SODIUM-COUPLED MONOCARBOXYLATE TRANSPORTER"/>
    <property type="match status" value="1"/>
</dbReference>
<keyword evidence="8" id="KW-0406">Ion transport</keyword>
<dbReference type="GO" id="GO:0098660">
    <property type="term" value="P:inorganic ion transmembrane transport"/>
    <property type="evidence" value="ECO:0007669"/>
    <property type="project" value="UniProtKB-ARBA"/>
</dbReference>
<feature type="transmembrane region" description="Helical" evidence="13">
    <location>
        <begin position="165"/>
        <end position="187"/>
    </location>
</feature>
<reference evidence="14" key="2">
    <citation type="submission" date="2023-05" db="EMBL/GenBank/DDBJ databases">
        <authorList>
            <person name="Fouks B."/>
        </authorList>
    </citation>
    <scope>NUCLEOTIDE SEQUENCE</scope>
    <source>
        <strain evidence="14">Stay&amp;Tobe</strain>
        <tissue evidence="14">Testes</tissue>
    </source>
</reference>
<dbReference type="GO" id="GO:0015075">
    <property type="term" value="F:monoatomic ion transmembrane transporter activity"/>
    <property type="evidence" value="ECO:0007669"/>
    <property type="project" value="UniProtKB-ARBA"/>
</dbReference>
<feature type="transmembrane region" description="Helical" evidence="13">
    <location>
        <begin position="415"/>
        <end position="436"/>
    </location>
</feature>
<keyword evidence="10" id="KW-0325">Glycoprotein</keyword>
<feature type="transmembrane region" description="Helical" evidence="13">
    <location>
        <begin position="60"/>
        <end position="77"/>
    </location>
</feature>
<sequence>MNLTENVSESVELVFGWLDFVFFIIMIALSTLIGVYFGFCGKKEDTPKEYLHGGKTMSTLPVAVSLVSSSISGITLMGVPTEIYRYGTVYWLVVIPTVISGIIINYFYLPVFYDLQLTSTYEYFQLRYNKKVRVMGSVLYTIYLLLLIPIVVYVPALVFSQVSGINLHFITVGTSVLCTFYTMIGGLKAVVWTDFLQGAVMVAANTVVIIIGLIQAGGFGNVWRINEEGGRIQFFDMNPSPFARLTFWTVTIGFTFPCVNGLGVNQGMVQKYMSLPTLKQARRSLAYCIVGIVLIKFITCITGLLIYAAYHKCDPIDTKVIKRPDQLATYYVMDIAGHIPGLPGLFVAGIFSAALSSMSSMLNSLGATLFEDFVRPCIKKSVTDETINKIIKCVVVAIGAVCLFLVFIVDKFGSVLQLSTSLGGVTAGPILGLFTYGMFYPRGNTKGALAGSITSLLYVGWIAFGAQTSIANGSFKQPYLPISIEGCKSNVTVPPPIIQDVPVDEPFILYQVSFMYYTLIGLAIMLVVGIIVSCFTESPELDKINPKLFTPLVKKYVIRRQEEMKKDAGGLKAVIWTDFLQGVVMVASNITVIVLGLIHIGGFGNMWKINEEGGRIKFFDMDPSPFKRMTFWNVIIGFTFSATSTVGVNQGMVQKCMSLPTLKQAKWSLAICVIGLILIKCISCTTGLLIYASYHECDPIRSKAVNRPDQLTTYYVMDIAGHVPGLPGLFVAGIFSAALSTMSSLLNSLGATLFEDFVRPFISKSTPDETMNKIIKCIIVLTGCVCLLLVFLVDKFGSVLQLAISADGVTLGATLSLYTFGMFYPRGNTKGALAGSIASLLTVGCIAFGAQRAIANGSMKLPYLPTSVEGCESNVTLSQTLPQTFSLVPYGLLRTQEVR</sequence>
<accession>A0AAD8E377</accession>
<organism evidence="14 15">
    <name type="scientific">Diploptera punctata</name>
    <name type="common">Pacific beetle cockroach</name>
    <dbReference type="NCBI Taxonomy" id="6984"/>
    <lineage>
        <taxon>Eukaryota</taxon>
        <taxon>Metazoa</taxon>
        <taxon>Ecdysozoa</taxon>
        <taxon>Arthropoda</taxon>
        <taxon>Hexapoda</taxon>
        <taxon>Insecta</taxon>
        <taxon>Pterygota</taxon>
        <taxon>Neoptera</taxon>
        <taxon>Polyneoptera</taxon>
        <taxon>Dictyoptera</taxon>
        <taxon>Blattodea</taxon>
        <taxon>Blaberoidea</taxon>
        <taxon>Blaberidae</taxon>
        <taxon>Diplopterinae</taxon>
        <taxon>Diploptera</taxon>
    </lineage>
</organism>
<feature type="transmembrane region" description="Helical" evidence="13">
    <location>
        <begin position="20"/>
        <end position="39"/>
    </location>
</feature>
<feature type="non-terminal residue" evidence="14">
    <location>
        <position position="1"/>
    </location>
</feature>
<feature type="transmembrane region" description="Helical" evidence="13">
    <location>
        <begin position="134"/>
        <end position="159"/>
    </location>
</feature>
<dbReference type="InterPro" id="IPR038377">
    <property type="entry name" value="Na/Glc_symporter_sf"/>
</dbReference>
<evidence type="ECO:0000313" key="15">
    <source>
        <dbReference type="Proteomes" id="UP001233999"/>
    </source>
</evidence>
<dbReference type="InterPro" id="IPR018212">
    <property type="entry name" value="Na/solute_symporter_CS"/>
</dbReference>
<feature type="transmembrane region" description="Helical" evidence="13">
    <location>
        <begin position="799"/>
        <end position="820"/>
    </location>
</feature>
<feature type="transmembrane region" description="Helical" evidence="13">
    <location>
        <begin position="573"/>
        <end position="598"/>
    </location>
</feature>
<dbReference type="InterPro" id="IPR001734">
    <property type="entry name" value="Na/solute_symporter"/>
</dbReference>
<dbReference type="AlphaFoldDB" id="A0AAD8E377"/>
<evidence type="ECO:0000256" key="12">
    <source>
        <dbReference type="ARBA" id="ARBA00036099"/>
    </source>
</evidence>
<keyword evidence="6 13" id="KW-1133">Transmembrane helix</keyword>
<evidence type="ECO:0000256" key="1">
    <source>
        <dbReference type="ARBA" id="ARBA00004651"/>
    </source>
</evidence>
<evidence type="ECO:0000256" key="9">
    <source>
        <dbReference type="ARBA" id="ARBA00023136"/>
    </source>
</evidence>